<organism evidence="2">
    <name type="scientific">Ixodes ricinus</name>
    <name type="common">Common tick</name>
    <name type="synonym">Acarus ricinus</name>
    <dbReference type="NCBI Taxonomy" id="34613"/>
    <lineage>
        <taxon>Eukaryota</taxon>
        <taxon>Metazoa</taxon>
        <taxon>Ecdysozoa</taxon>
        <taxon>Arthropoda</taxon>
        <taxon>Chelicerata</taxon>
        <taxon>Arachnida</taxon>
        <taxon>Acari</taxon>
        <taxon>Parasitiformes</taxon>
        <taxon>Ixodida</taxon>
        <taxon>Ixodoidea</taxon>
        <taxon>Ixodidae</taxon>
        <taxon>Ixodinae</taxon>
        <taxon>Ixodes</taxon>
    </lineage>
</organism>
<proteinExistence type="predicted"/>
<feature type="chain" id="PRO_5025385769" evidence="1">
    <location>
        <begin position="20"/>
        <end position="150"/>
    </location>
</feature>
<accession>A0A6B0UW41</accession>
<sequence>MFTLIMCLNNSGLVTIVAAAMPIAAFSNSPLKTRMICLLAVTISMCDVTSVKLQNSGFINSTCSRHSASRFVVSFCLVPDGVVLTLRRIHVLCAQEVSVLVGSGKVLFSVYGTHSTVQSFGRDVTRQRCSELSCYLSTQVHIKQRFSKQR</sequence>
<reference evidence="2" key="1">
    <citation type="submission" date="2019-12" db="EMBL/GenBank/DDBJ databases">
        <title>An insight into the sialome of adult female Ixodes ricinus ticks feeding for 6 days.</title>
        <authorList>
            <person name="Perner J."/>
            <person name="Ribeiro J.M.C."/>
        </authorList>
    </citation>
    <scope>NUCLEOTIDE SEQUENCE</scope>
    <source>
        <strain evidence="2">Semi-engorged</strain>
        <tissue evidence="2">Salivary glands</tissue>
    </source>
</reference>
<name>A0A6B0UW41_IXORI</name>
<protein>
    <submittedName>
        <fullName evidence="2">Putative secreted protein</fullName>
    </submittedName>
</protein>
<evidence type="ECO:0000313" key="2">
    <source>
        <dbReference type="EMBL" id="MXU93724.1"/>
    </source>
</evidence>
<keyword evidence="1" id="KW-0732">Signal</keyword>
<feature type="signal peptide" evidence="1">
    <location>
        <begin position="1"/>
        <end position="19"/>
    </location>
</feature>
<dbReference type="EMBL" id="GIFC01011641">
    <property type="protein sequence ID" value="MXU93724.1"/>
    <property type="molecule type" value="Transcribed_RNA"/>
</dbReference>
<evidence type="ECO:0000256" key="1">
    <source>
        <dbReference type="SAM" id="SignalP"/>
    </source>
</evidence>
<dbReference type="AlphaFoldDB" id="A0A6B0UW41"/>